<feature type="domain" description="Retroviral polymerase SH3-like" evidence="3">
    <location>
        <begin position="212"/>
        <end position="246"/>
    </location>
</feature>
<feature type="domain" description="Reverse transcriptase Ty1/copia-type" evidence="2">
    <location>
        <begin position="298"/>
        <end position="332"/>
    </location>
</feature>
<dbReference type="Pfam" id="PF07727">
    <property type="entry name" value="RVT_2"/>
    <property type="match status" value="1"/>
</dbReference>
<evidence type="ECO:0000259" key="2">
    <source>
        <dbReference type="Pfam" id="PF07727"/>
    </source>
</evidence>
<evidence type="ECO:0000259" key="3">
    <source>
        <dbReference type="Pfam" id="PF25597"/>
    </source>
</evidence>
<dbReference type="InterPro" id="IPR013103">
    <property type="entry name" value="RVT_2"/>
</dbReference>
<reference evidence="4" key="1">
    <citation type="journal article" date="2019" name="Sci. Rep.">
        <title>Draft genome of Tanacetum cinerariifolium, the natural source of mosquito coil.</title>
        <authorList>
            <person name="Yamashiro T."/>
            <person name="Shiraishi A."/>
            <person name="Satake H."/>
            <person name="Nakayama K."/>
        </authorList>
    </citation>
    <scope>NUCLEOTIDE SEQUENCE</scope>
</reference>
<dbReference type="EMBL" id="BKCJ010007917">
    <property type="protein sequence ID" value="GEU79653.1"/>
    <property type="molecule type" value="Genomic_DNA"/>
</dbReference>
<feature type="region of interest" description="Disordered" evidence="1">
    <location>
        <begin position="1"/>
        <end position="53"/>
    </location>
</feature>
<evidence type="ECO:0000313" key="4">
    <source>
        <dbReference type="EMBL" id="GEU79653.1"/>
    </source>
</evidence>
<proteinExistence type="predicted"/>
<gene>
    <name evidence="4" type="ORF">Tci_051631</name>
</gene>
<dbReference type="AlphaFoldDB" id="A0A6L2N0K5"/>
<sequence length="471" mass="53584">MTQQNRNPPPLTSLLATAIVTKPPSSSNSPEKSNSPKKQTCRKKKSTIETTTPPRWQKNMHFLLSSMSVVYVLTTLIPEDGENDTVNYRIPWRPNIWLRMHQHTLKHQKNELTLVELGSHLRTEESLRMQDNDKPNRNNVVSPSVVNTMEHNNFFRLGHFHFKKTQDLSKDGLISAFDMETEKWFPNKRNMITLMNYGLKKSNLNYLRVWGCKEVVRLPDPNLKTLGERGIECIFVGYAEHSKAFRPSLRIPNGTEDFGGLVVPEKVTEKKEAINDEMDSIMGNNTWVLVDLSLASLISIIRLLIALASIHNLIIHQMDVKTAFLDGELEEETPKQWHQKFDEVVNGYLLNQPGKCVYNKFDETGGTDKGILSSRFSMKDMGEAYVILGIRIKHKSNDISISQSHYIKKASKKQTYITGSTMDPEFIALVAAGKEAEWLRNLILDIPLWSKPIAPISIHCDSAATLEKTCI</sequence>
<name>A0A6L2N0K5_TANCI</name>
<protein>
    <submittedName>
        <fullName evidence="4">Uncharacterized protein</fullName>
    </submittedName>
</protein>
<feature type="compositionally biased region" description="Low complexity" evidence="1">
    <location>
        <begin position="22"/>
        <end position="38"/>
    </location>
</feature>
<dbReference type="InterPro" id="IPR057670">
    <property type="entry name" value="SH3_retrovirus"/>
</dbReference>
<accession>A0A6L2N0K5</accession>
<evidence type="ECO:0000256" key="1">
    <source>
        <dbReference type="SAM" id="MobiDB-lite"/>
    </source>
</evidence>
<organism evidence="4">
    <name type="scientific">Tanacetum cinerariifolium</name>
    <name type="common">Dalmatian daisy</name>
    <name type="synonym">Chrysanthemum cinerariifolium</name>
    <dbReference type="NCBI Taxonomy" id="118510"/>
    <lineage>
        <taxon>Eukaryota</taxon>
        <taxon>Viridiplantae</taxon>
        <taxon>Streptophyta</taxon>
        <taxon>Embryophyta</taxon>
        <taxon>Tracheophyta</taxon>
        <taxon>Spermatophyta</taxon>
        <taxon>Magnoliopsida</taxon>
        <taxon>eudicotyledons</taxon>
        <taxon>Gunneridae</taxon>
        <taxon>Pentapetalae</taxon>
        <taxon>asterids</taxon>
        <taxon>campanulids</taxon>
        <taxon>Asterales</taxon>
        <taxon>Asteraceae</taxon>
        <taxon>Asteroideae</taxon>
        <taxon>Anthemideae</taxon>
        <taxon>Anthemidinae</taxon>
        <taxon>Tanacetum</taxon>
    </lineage>
</organism>
<comment type="caution">
    <text evidence="4">The sequence shown here is derived from an EMBL/GenBank/DDBJ whole genome shotgun (WGS) entry which is preliminary data.</text>
</comment>
<dbReference type="Pfam" id="PF25597">
    <property type="entry name" value="SH3_retrovirus"/>
    <property type="match status" value="1"/>
</dbReference>